<sequence length="762" mass="85426">MSGYYPPNQQLPHQYYNVNPNAVPNPNIPNVPPMMAPEGSVPHGMPEIPISHGMPGPYMQYPEHQMQQGYIDQEDVSGAIGASQGGNTRMRRRTTPGDHVKHRRTRSGCFTCRTRRVKCDETHPICERCRKGNRECVYPEPQANSKPSRSGAKSSQKSSPQESGSSPEDQAGESKGPLPSIPDDDEEEEEADIESTTASTSQSHRETSDTPSLTPGRSPSPSTEASSTVTNPPARPPLSRSTSNQATKQTATTSRFASDLPTDVRFYLNYHRTQLSYHHYSLKRDGSNFLKTAFLDMAVKHEPLLYAVVGFAAYYHTLSKPDGRISNFLQYYNKSVSLLRQSIQRSKKHNLATLLTILQLASIEEVLGDWVNLMCHQKAAYEILTRLYTPQTVTKTELLRKVLLWYCRFDLFVGFQSGSEAVLGREWFVAISDWYAQQARENPDNLTLKYEGRFAYSRLIATDVTVLFARKAKGQISDEAFMAALPDLDSRVNSMEKVIDPALLDPSGYVTDWSGAPKRDPDDIVDPYEPNVIWKGQQWTSNYLLLDMWGIMLMYKLQLSMALRRPPDLEMIAKAYRVAQIFEAIISYPKAPAGTIIEAQASLALATLFLPKDLKTIQWCRRTFAKIESAGYLYSNTLRNRMLDAWGLEHSDWWLPKDEGCPPIIRSIKNFIVERTTEPKDQTSDDLREMRGIFNSLSISDSPSPDKASDTPIEGAFGSAGVPTNIDETLIYTGGSPDFEWGYEQAKYPGSDGYGSSHFPGQ</sequence>
<dbReference type="PANTHER" id="PTHR37534:SF10">
    <property type="entry name" value="ZN(II)2CYS6 TRANSCRIPTION FACTOR (EUROFUNG)"/>
    <property type="match status" value="1"/>
</dbReference>
<feature type="compositionally biased region" description="Acidic residues" evidence="3">
    <location>
        <begin position="182"/>
        <end position="193"/>
    </location>
</feature>
<dbReference type="PANTHER" id="PTHR37534">
    <property type="entry name" value="TRANSCRIPTIONAL ACTIVATOR PROTEIN UGA3"/>
    <property type="match status" value="1"/>
</dbReference>
<name>A0A6A6DQ59_9PEZI</name>
<reference evidence="5" key="1">
    <citation type="journal article" date="2020" name="Stud. Mycol.">
        <title>101 Dothideomycetes genomes: a test case for predicting lifestyles and emergence of pathogens.</title>
        <authorList>
            <person name="Haridas S."/>
            <person name="Albert R."/>
            <person name="Binder M."/>
            <person name="Bloem J."/>
            <person name="Labutti K."/>
            <person name="Salamov A."/>
            <person name="Andreopoulos B."/>
            <person name="Baker S."/>
            <person name="Barry K."/>
            <person name="Bills G."/>
            <person name="Bluhm B."/>
            <person name="Cannon C."/>
            <person name="Castanera R."/>
            <person name="Culley D."/>
            <person name="Daum C."/>
            <person name="Ezra D."/>
            <person name="Gonzalez J."/>
            <person name="Henrissat B."/>
            <person name="Kuo A."/>
            <person name="Liang C."/>
            <person name="Lipzen A."/>
            <person name="Lutzoni F."/>
            <person name="Magnuson J."/>
            <person name="Mondo S."/>
            <person name="Nolan M."/>
            <person name="Ohm R."/>
            <person name="Pangilinan J."/>
            <person name="Park H.-J."/>
            <person name="Ramirez L."/>
            <person name="Alfaro M."/>
            <person name="Sun H."/>
            <person name="Tritt A."/>
            <person name="Yoshinaga Y."/>
            <person name="Zwiers L.-H."/>
            <person name="Turgeon B."/>
            <person name="Goodwin S."/>
            <person name="Spatafora J."/>
            <person name="Crous P."/>
            <person name="Grigoriev I."/>
        </authorList>
    </citation>
    <scope>NUCLEOTIDE SEQUENCE</scope>
    <source>
        <strain evidence="5">CBS 207.26</strain>
    </source>
</reference>
<dbReference type="GO" id="GO:0000976">
    <property type="term" value="F:transcription cis-regulatory region binding"/>
    <property type="evidence" value="ECO:0007669"/>
    <property type="project" value="TreeGrafter"/>
</dbReference>
<feature type="compositionally biased region" description="Polar residues" evidence="3">
    <location>
        <begin position="239"/>
        <end position="255"/>
    </location>
</feature>
<keyword evidence="6" id="KW-1185">Reference proteome</keyword>
<feature type="domain" description="Zn(2)-C6 fungal-type" evidence="4">
    <location>
        <begin position="108"/>
        <end position="138"/>
    </location>
</feature>
<accession>A0A6A6DQ59</accession>
<keyword evidence="2" id="KW-0539">Nucleus</keyword>
<gene>
    <name evidence="5" type="ORF">K469DRAFT_272356</name>
</gene>
<dbReference type="GO" id="GO:0045944">
    <property type="term" value="P:positive regulation of transcription by RNA polymerase II"/>
    <property type="evidence" value="ECO:0007669"/>
    <property type="project" value="TreeGrafter"/>
</dbReference>
<protein>
    <recommendedName>
        <fullName evidence="4">Zn(2)-C6 fungal-type domain-containing protein</fullName>
    </recommendedName>
</protein>
<dbReference type="InterPro" id="IPR001138">
    <property type="entry name" value="Zn2Cys6_DnaBD"/>
</dbReference>
<dbReference type="InterPro" id="IPR036864">
    <property type="entry name" value="Zn2-C6_fun-type_DNA-bd_sf"/>
</dbReference>
<dbReference type="OrthoDB" id="5278208at2759"/>
<feature type="compositionally biased region" description="Polar residues" evidence="3">
    <location>
        <begin position="209"/>
        <end position="231"/>
    </location>
</feature>
<dbReference type="Pfam" id="PF00172">
    <property type="entry name" value="Zn_clus"/>
    <property type="match status" value="1"/>
</dbReference>
<dbReference type="PROSITE" id="PS00463">
    <property type="entry name" value="ZN2_CY6_FUNGAL_1"/>
    <property type="match status" value="1"/>
</dbReference>
<evidence type="ECO:0000313" key="5">
    <source>
        <dbReference type="EMBL" id="KAF2180508.1"/>
    </source>
</evidence>
<dbReference type="CDD" id="cd00067">
    <property type="entry name" value="GAL4"/>
    <property type="match status" value="1"/>
</dbReference>
<dbReference type="GO" id="GO:0000981">
    <property type="term" value="F:DNA-binding transcription factor activity, RNA polymerase II-specific"/>
    <property type="evidence" value="ECO:0007669"/>
    <property type="project" value="InterPro"/>
</dbReference>
<dbReference type="SMART" id="SM00066">
    <property type="entry name" value="GAL4"/>
    <property type="match status" value="1"/>
</dbReference>
<evidence type="ECO:0000256" key="2">
    <source>
        <dbReference type="ARBA" id="ARBA00023242"/>
    </source>
</evidence>
<dbReference type="AlphaFoldDB" id="A0A6A6DQ59"/>
<dbReference type="Gene3D" id="4.10.240.10">
    <property type="entry name" value="Zn(2)-C6 fungal-type DNA-binding domain"/>
    <property type="match status" value="1"/>
</dbReference>
<dbReference type="Proteomes" id="UP000800200">
    <property type="component" value="Unassembled WGS sequence"/>
</dbReference>
<evidence type="ECO:0000259" key="4">
    <source>
        <dbReference type="PROSITE" id="PS50048"/>
    </source>
</evidence>
<feature type="region of interest" description="Disordered" evidence="3">
    <location>
        <begin position="137"/>
        <end position="255"/>
    </location>
</feature>
<dbReference type="Pfam" id="PF11951">
    <property type="entry name" value="Fungal_trans_2"/>
    <property type="match status" value="1"/>
</dbReference>
<dbReference type="PROSITE" id="PS50048">
    <property type="entry name" value="ZN2_CY6_FUNGAL_2"/>
    <property type="match status" value="1"/>
</dbReference>
<feature type="region of interest" description="Disordered" evidence="3">
    <location>
        <begin position="81"/>
        <end position="103"/>
    </location>
</feature>
<organism evidence="5 6">
    <name type="scientific">Zopfia rhizophila CBS 207.26</name>
    <dbReference type="NCBI Taxonomy" id="1314779"/>
    <lineage>
        <taxon>Eukaryota</taxon>
        <taxon>Fungi</taxon>
        <taxon>Dikarya</taxon>
        <taxon>Ascomycota</taxon>
        <taxon>Pezizomycotina</taxon>
        <taxon>Dothideomycetes</taxon>
        <taxon>Dothideomycetes incertae sedis</taxon>
        <taxon>Zopfiaceae</taxon>
        <taxon>Zopfia</taxon>
    </lineage>
</organism>
<feature type="compositionally biased region" description="Basic residues" evidence="3">
    <location>
        <begin position="89"/>
        <end position="103"/>
    </location>
</feature>
<comment type="subcellular location">
    <subcellularLocation>
        <location evidence="1">Nucleus</location>
    </subcellularLocation>
</comment>
<proteinExistence type="predicted"/>
<dbReference type="InterPro" id="IPR021858">
    <property type="entry name" value="Fun_TF"/>
</dbReference>
<dbReference type="GO" id="GO:0005634">
    <property type="term" value="C:nucleus"/>
    <property type="evidence" value="ECO:0007669"/>
    <property type="project" value="UniProtKB-SubCell"/>
</dbReference>
<evidence type="ECO:0000256" key="1">
    <source>
        <dbReference type="ARBA" id="ARBA00004123"/>
    </source>
</evidence>
<dbReference type="GO" id="GO:0008270">
    <property type="term" value="F:zinc ion binding"/>
    <property type="evidence" value="ECO:0007669"/>
    <property type="project" value="InterPro"/>
</dbReference>
<dbReference type="SUPFAM" id="SSF57701">
    <property type="entry name" value="Zn2/Cys6 DNA-binding domain"/>
    <property type="match status" value="1"/>
</dbReference>
<evidence type="ECO:0000313" key="6">
    <source>
        <dbReference type="Proteomes" id="UP000800200"/>
    </source>
</evidence>
<evidence type="ECO:0000256" key="3">
    <source>
        <dbReference type="SAM" id="MobiDB-lite"/>
    </source>
</evidence>
<feature type="compositionally biased region" description="Low complexity" evidence="3">
    <location>
        <begin position="147"/>
        <end position="168"/>
    </location>
</feature>
<dbReference type="EMBL" id="ML994657">
    <property type="protein sequence ID" value="KAF2180508.1"/>
    <property type="molecule type" value="Genomic_DNA"/>
</dbReference>
<feature type="region of interest" description="Disordered" evidence="3">
    <location>
        <begin position="696"/>
        <end position="721"/>
    </location>
</feature>
<feature type="region of interest" description="Disordered" evidence="3">
    <location>
        <begin position="742"/>
        <end position="762"/>
    </location>
</feature>